<protein>
    <submittedName>
        <fullName evidence="5">135_t:CDS:1</fullName>
    </submittedName>
</protein>
<dbReference type="SUPFAM" id="SSF53335">
    <property type="entry name" value="S-adenosyl-L-methionine-dependent methyltransferases"/>
    <property type="match status" value="1"/>
</dbReference>
<evidence type="ECO:0000256" key="4">
    <source>
        <dbReference type="ARBA" id="ARBA00022691"/>
    </source>
</evidence>
<organism evidence="5 6">
    <name type="scientific">Paraglomus brasilianum</name>
    <dbReference type="NCBI Taxonomy" id="144538"/>
    <lineage>
        <taxon>Eukaryota</taxon>
        <taxon>Fungi</taxon>
        <taxon>Fungi incertae sedis</taxon>
        <taxon>Mucoromycota</taxon>
        <taxon>Glomeromycotina</taxon>
        <taxon>Glomeromycetes</taxon>
        <taxon>Paraglomerales</taxon>
        <taxon>Paraglomeraceae</taxon>
        <taxon>Paraglomus</taxon>
    </lineage>
</organism>
<name>A0A9N9BBJ1_9GLOM</name>
<proteinExistence type="predicted"/>
<gene>
    <name evidence="5" type="ORF">PBRASI_LOCUS5427</name>
</gene>
<evidence type="ECO:0000313" key="5">
    <source>
        <dbReference type="EMBL" id="CAG8557751.1"/>
    </source>
</evidence>
<evidence type="ECO:0000313" key="6">
    <source>
        <dbReference type="Proteomes" id="UP000789739"/>
    </source>
</evidence>
<keyword evidence="6" id="KW-1185">Reference proteome</keyword>
<dbReference type="Gene3D" id="3.40.50.150">
    <property type="entry name" value="Vaccinia Virus protein VP39"/>
    <property type="match status" value="1"/>
</dbReference>
<dbReference type="Proteomes" id="UP000789739">
    <property type="component" value="Unassembled WGS sequence"/>
</dbReference>
<dbReference type="AlphaFoldDB" id="A0A9N9BBJ1"/>
<evidence type="ECO:0000256" key="2">
    <source>
        <dbReference type="ARBA" id="ARBA00022603"/>
    </source>
</evidence>
<dbReference type="PROSITE" id="PS51585">
    <property type="entry name" value="SAM_MT_TPMT"/>
    <property type="match status" value="1"/>
</dbReference>
<dbReference type="GO" id="GO:0008757">
    <property type="term" value="F:S-adenosylmethionine-dependent methyltransferase activity"/>
    <property type="evidence" value="ECO:0007669"/>
    <property type="project" value="InterPro"/>
</dbReference>
<dbReference type="EMBL" id="CAJVPI010000632">
    <property type="protein sequence ID" value="CAG8557751.1"/>
    <property type="molecule type" value="Genomic_DNA"/>
</dbReference>
<comment type="caution">
    <text evidence="5">The sequence shown here is derived from an EMBL/GenBank/DDBJ whole genome shotgun (WGS) entry which is preliminary data.</text>
</comment>
<keyword evidence="3" id="KW-0808">Transferase</keyword>
<dbReference type="GO" id="GO:0032259">
    <property type="term" value="P:methylation"/>
    <property type="evidence" value="ECO:0007669"/>
    <property type="project" value="UniProtKB-KW"/>
</dbReference>
<dbReference type="InterPro" id="IPR008854">
    <property type="entry name" value="TPMT"/>
</dbReference>
<reference evidence="5" key="1">
    <citation type="submission" date="2021-06" db="EMBL/GenBank/DDBJ databases">
        <authorList>
            <person name="Kallberg Y."/>
            <person name="Tangrot J."/>
            <person name="Rosling A."/>
        </authorList>
    </citation>
    <scope>NUCLEOTIDE SEQUENCE</scope>
    <source>
        <strain evidence="5">BR232B</strain>
    </source>
</reference>
<dbReference type="OrthoDB" id="276151at2759"/>
<keyword evidence="1" id="KW-0597">Phosphoprotein</keyword>
<dbReference type="InterPro" id="IPR029063">
    <property type="entry name" value="SAM-dependent_MTases_sf"/>
</dbReference>
<evidence type="ECO:0000256" key="3">
    <source>
        <dbReference type="ARBA" id="ARBA00022679"/>
    </source>
</evidence>
<accession>A0A9N9BBJ1</accession>
<keyword evidence="4" id="KW-0949">S-adenosyl-L-methionine</keyword>
<dbReference type="PANTHER" id="PTHR32183">
    <property type="match status" value="1"/>
</dbReference>
<evidence type="ECO:0000256" key="1">
    <source>
        <dbReference type="ARBA" id="ARBA00022553"/>
    </source>
</evidence>
<sequence>MSNTISAQQGLLSSPNWDNLWQRGVTPWDKGDISPALRELIEEKQFSLPEGRGLVPGCGKGYDVVYLANEKLHMTGMDLSATAIEHCKAKQASYNIPSTMVDYVVADFYNFEPPEGGYQLIYDYTFLCAFHPEYRPQWATRMSQLVTSGGFLITLMYPLGDHTDGPPFALSKEIYDQLLSENFTLIYYDKCKGHPSRDGKEMMGVWKRK</sequence>
<dbReference type="CDD" id="cd02440">
    <property type="entry name" value="AdoMet_MTases"/>
    <property type="match status" value="1"/>
</dbReference>
<dbReference type="Pfam" id="PF05724">
    <property type="entry name" value="TPMT"/>
    <property type="match status" value="1"/>
</dbReference>
<keyword evidence="2" id="KW-0489">Methyltransferase</keyword>
<dbReference type="PANTHER" id="PTHR32183:SF11">
    <property type="entry name" value="THIOL METHYLTRANSFERASE 2-RELATED"/>
    <property type="match status" value="1"/>
</dbReference>